<organism evidence="1 2">
    <name type="scientific">Pectobacterium parvum</name>
    <dbReference type="NCBI Taxonomy" id="2778550"/>
    <lineage>
        <taxon>Bacteria</taxon>
        <taxon>Pseudomonadati</taxon>
        <taxon>Pseudomonadota</taxon>
        <taxon>Gammaproteobacteria</taxon>
        <taxon>Enterobacterales</taxon>
        <taxon>Pectobacteriaceae</taxon>
        <taxon>Pectobacterium</taxon>
    </lineage>
</organism>
<dbReference type="EMBL" id="CP046377">
    <property type="protein sequence ID" value="QHQ25925.1"/>
    <property type="molecule type" value="Genomic_DNA"/>
</dbReference>
<proteinExistence type="predicted"/>
<evidence type="ECO:0000313" key="1">
    <source>
        <dbReference type="EMBL" id="QHQ25925.1"/>
    </source>
</evidence>
<evidence type="ECO:0000313" key="2">
    <source>
        <dbReference type="Proteomes" id="UP000464054"/>
    </source>
</evidence>
<reference evidence="2" key="1">
    <citation type="submission" date="2019-11" db="EMBL/GenBank/DDBJ databases">
        <authorList>
            <person name="Jee S."/>
        </authorList>
    </citation>
    <scope>NUCLEOTIDE SEQUENCE [LARGE SCALE GENOMIC DNA]</scope>
    <source>
        <strain evidence="2">PZ1</strain>
    </source>
</reference>
<dbReference type="AlphaFoldDB" id="A0AAP9IIP7"/>
<name>A0AAP9IIP7_9GAMM</name>
<accession>A0AAP9IIP7</accession>
<protein>
    <submittedName>
        <fullName evidence="1">Uncharacterized protein</fullName>
    </submittedName>
</protein>
<gene>
    <name evidence="1" type="ORF">GMX10_19215</name>
</gene>
<dbReference type="InterPro" id="IPR009387">
    <property type="entry name" value="HigB-2"/>
</dbReference>
<dbReference type="Pfam" id="PF06296">
    <property type="entry name" value="RelE"/>
    <property type="match status" value="1"/>
</dbReference>
<dbReference type="Proteomes" id="UP000464054">
    <property type="component" value="Chromosome"/>
</dbReference>
<sequence>MVVITLVMSGIFMGQAWDKKRIFVECHYDKSHRKSGITDQQLRDIAVDIIDHPDKGGLGGGVYKKREATSLGKRGGAWLIIEKVRCFFLMDGRETRYQRVGKKFPMMYWRLLKLRQRCLKINQLPISK</sequence>